<keyword evidence="8 10" id="KW-0479">Metal-binding</keyword>
<protein>
    <recommendedName>
        <fullName evidence="7 10">Ribulose-phosphate 3-epimerase</fullName>
        <ecNumber evidence="7 10">5.1.3.1</ecNumber>
    </recommendedName>
</protein>
<sequence>MILIEPSILSADAARLGEQAREAEAAGAEAIQIDVMDGRFVPNITFGPDIVKALRPLVRITLDVHLMIIEPERFLATFAAARADRLIVHQETCPHLHRTLSSIRELGISAGVAINPSTSLSAIEEVLDLANVIQIMTVNPGFGGQKFVRSQLEKIRRLRHMLDERGLKIPIAVDGGIDTTTAPLAVDAGATVLVAGSSIFNRKASVAKNVGALRVSVKK</sequence>
<keyword evidence="13" id="KW-0464">Manganese</keyword>
<dbReference type="GO" id="GO:0046872">
    <property type="term" value="F:metal ion binding"/>
    <property type="evidence" value="ECO:0007669"/>
    <property type="project" value="UniProtKB-UniRule"/>
</dbReference>
<feature type="binding site" evidence="13">
    <location>
        <position position="34"/>
    </location>
    <ligand>
        <name>a divalent metal cation</name>
        <dbReference type="ChEBI" id="CHEBI:60240"/>
    </ligand>
</feature>
<evidence type="ECO:0000256" key="7">
    <source>
        <dbReference type="ARBA" id="ARBA00013188"/>
    </source>
</evidence>
<accession>A0A1F5V2G7</accession>
<evidence type="ECO:0000256" key="3">
    <source>
        <dbReference type="ARBA" id="ARBA00001941"/>
    </source>
</evidence>
<evidence type="ECO:0000256" key="1">
    <source>
        <dbReference type="ARBA" id="ARBA00001782"/>
    </source>
</evidence>
<evidence type="ECO:0000256" key="13">
    <source>
        <dbReference type="PIRSR" id="PIRSR001461-2"/>
    </source>
</evidence>
<evidence type="ECO:0000256" key="2">
    <source>
        <dbReference type="ARBA" id="ARBA00001936"/>
    </source>
</evidence>
<dbReference type="GO" id="GO:0019323">
    <property type="term" value="P:pentose catabolic process"/>
    <property type="evidence" value="ECO:0007669"/>
    <property type="project" value="UniProtKB-UniRule"/>
</dbReference>
<comment type="catalytic activity">
    <reaction evidence="1 10 11">
        <text>D-ribulose 5-phosphate = D-xylulose 5-phosphate</text>
        <dbReference type="Rhea" id="RHEA:13677"/>
        <dbReference type="ChEBI" id="CHEBI:57737"/>
        <dbReference type="ChEBI" id="CHEBI:58121"/>
        <dbReference type="EC" id="5.1.3.1"/>
    </reaction>
</comment>
<dbReference type="NCBIfam" id="TIGR01163">
    <property type="entry name" value="rpe"/>
    <property type="match status" value="1"/>
</dbReference>
<feature type="binding site" evidence="10 14">
    <location>
        <begin position="196"/>
        <end position="197"/>
    </location>
    <ligand>
        <name>substrate</name>
    </ligand>
</feature>
<dbReference type="CDD" id="cd00429">
    <property type="entry name" value="RPE"/>
    <property type="match status" value="1"/>
</dbReference>
<comment type="function">
    <text evidence="10">Catalyzes the reversible epimerization of D-ribulose 5-phosphate to D-xylulose 5-phosphate.</text>
</comment>
<keyword evidence="9 10" id="KW-0413">Isomerase</keyword>
<dbReference type="InterPro" id="IPR026019">
    <property type="entry name" value="Ribul_P_3_epim"/>
</dbReference>
<feature type="binding site" evidence="13">
    <location>
        <position position="174"/>
    </location>
    <ligand>
        <name>a divalent metal cation</name>
        <dbReference type="ChEBI" id="CHEBI:60240"/>
    </ligand>
</feature>
<dbReference type="PROSITE" id="PS01086">
    <property type="entry name" value="RIBUL_P_3_EPIMER_2"/>
    <property type="match status" value="1"/>
</dbReference>
<feature type="binding site" evidence="13">
    <location>
        <position position="65"/>
    </location>
    <ligand>
        <name>a divalent metal cation</name>
        <dbReference type="ChEBI" id="CHEBI:60240"/>
    </ligand>
</feature>
<evidence type="ECO:0000313" key="16">
    <source>
        <dbReference type="Proteomes" id="UP000179157"/>
    </source>
</evidence>
<evidence type="ECO:0000256" key="9">
    <source>
        <dbReference type="ARBA" id="ARBA00023235"/>
    </source>
</evidence>
<comment type="cofactor">
    <cofactor evidence="4">
        <name>Zn(2+)</name>
        <dbReference type="ChEBI" id="CHEBI:29105"/>
    </cofactor>
</comment>
<dbReference type="Pfam" id="PF00834">
    <property type="entry name" value="Ribul_P_3_epim"/>
    <property type="match status" value="1"/>
</dbReference>
<dbReference type="STRING" id="1817864.A2Z21_06115"/>
<comment type="cofactor">
    <cofactor evidence="2">
        <name>Mn(2+)</name>
        <dbReference type="ChEBI" id="CHEBI:29035"/>
    </cofactor>
</comment>
<dbReference type="SUPFAM" id="SSF51366">
    <property type="entry name" value="Ribulose-phoshate binding barrel"/>
    <property type="match status" value="1"/>
</dbReference>
<comment type="cofactor">
    <cofactor evidence="3">
        <name>Co(2+)</name>
        <dbReference type="ChEBI" id="CHEBI:48828"/>
    </cofactor>
</comment>
<keyword evidence="13" id="KW-0862">Zinc</keyword>
<dbReference type="InterPro" id="IPR011060">
    <property type="entry name" value="RibuloseP-bd_barrel"/>
</dbReference>
<name>A0A1F5V2G7_FRAXR</name>
<dbReference type="EMBL" id="MFGX01000009">
    <property type="protein sequence ID" value="OGF57586.1"/>
    <property type="molecule type" value="Genomic_DNA"/>
</dbReference>
<evidence type="ECO:0000256" key="8">
    <source>
        <dbReference type="ARBA" id="ARBA00022723"/>
    </source>
</evidence>
<dbReference type="GO" id="GO:0006098">
    <property type="term" value="P:pentose-phosphate shunt"/>
    <property type="evidence" value="ECO:0007669"/>
    <property type="project" value="UniProtKB-UniRule"/>
</dbReference>
<dbReference type="Gene3D" id="3.20.20.70">
    <property type="entry name" value="Aldolase class I"/>
    <property type="match status" value="1"/>
</dbReference>
<comment type="similarity">
    <text evidence="6 10 11">Belongs to the ribulose-phosphate 3-epimerase family.</text>
</comment>
<dbReference type="InterPro" id="IPR013785">
    <property type="entry name" value="Aldolase_TIM"/>
</dbReference>
<dbReference type="Proteomes" id="UP000179157">
    <property type="component" value="Unassembled WGS sequence"/>
</dbReference>
<reference evidence="15 16" key="1">
    <citation type="journal article" date="2016" name="Nat. Commun.">
        <title>Thousands of microbial genomes shed light on interconnected biogeochemical processes in an aquifer system.</title>
        <authorList>
            <person name="Anantharaman K."/>
            <person name="Brown C.T."/>
            <person name="Hug L.A."/>
            <person name="Sharon I."/>
            <person name="Castelle C.J."/>
            <person name="Probst A.J."/>
            <person name="Thomas B.C."/>
            <person name="Singh A."/>
            <person name="Wilkins M.J."/>
            <person name="Karaoz U."/>
            <person name="Brodie E.L."/>
            <person name="Williams K.H."/>
            <person name="Hubbard S.S."/>
            <person name="Banfield J.F."/>
        </authorList>
    </citation>
    <scope>NUCLEOTIDE SEQUENCE [LARGE SCALE GENOMIC DNA]</scope>
    <source>
        <strain evidence="16">RBG_16_55_9</strain>
    </source>
</reference>
<evidence type="ECO:0000256" key="12">
    <source>
        <dbReference type="PIRSR" id="PIRSR001461-1"/>
    </source>
</evidence>
<dbReference type="PIRSF" id="PIRSF001461">
    <property type="entry name" value="RPE"/>
    <property type="match status" value="1"/>
</dbReference>
<dbReference type="PANTHER" id="PTHR11749">
    <property type="entry name" value="RIBULOSE-5-PHOSPHATE-3-EPIMERASE"/>
    <property type="match status" value="1"/>
</dbReference>
<comment type="pathway">
    <text evidence="10">Carbohydrate degradation.</text>
</comment>
<comment type="caution">
    <text evidence="15">The sequence shown here is derived from an EMBL/GenBank/DDBJ whole genome shotgun (WGS) entry which is preliminary data.</text>
</comment>
<organism evidence="15 16">
    <name type="scientific">Fraserbacteria sp. (strain RBG_16_55_9)</name>
    <dbReference type="NCBI Taxonomy" id="1817864"/>
    <lineage>
        <taxon>Bacteria</taxon>
        <taxon>Candidatus Fraseribacteriota</taxon>
    </lineage>
</organism>
<feature type="binding site" evidence="10 14">
    <location>
        <position position="65"/>
    </location>
    <ligand>
        <name>substrate</name>
    </ligand>
</feature>
<dbReference type="EC" id="5.1.3.1" evidence="7 10"/>
<feature type="binding site" evidence="10">
    <location>
        <begin position="174"/>
        <end position="176"/>
    </location>
    <ligand>
        <name>substrate</name>
    </ligand>
</feature>
<proteinExistence type="inferred from homology"/>
<dbReference type="GO" id="GO:0005737">
    <property type="term" value="C:cytoplasm"/>
    <property type="evidence" value="ECO:0007669"/>
    <property type="project" value="UniProtKB-ARBA"/>
</dbReference>
<keyword evidence="10 11" id="KW-0119">Carbohydrate metabolism</keyword>
<dbReference type="GO" id="GO:0004750">
    <property type="term" value="F:D-ribulose-phosphate 3-epimerase activity"/>
    <property type="evidence" value="ECO:0007669"/>
    <property type="project" value="UniProtKB-UniRule"/>
</dbReference>
<dbReference type="InterPro" id="IPR000056">
    <property type="entry name" value="Ribul_P_3_epim-like"/>
</dbReference>
<evidence type="ECO:0000256" key="5">
    <source>
        <dbReference type="ARBA" id="ARBA00001954"/>
    </source>
</evidence>
<evidence type="ECO:0000256" key="10">
    <source>
        <dbReference type="HAMAP-Rule" id="MF_02227"/>
    </source>
</evidence>
<feature type="binding site" evidence="10 14">
    <location>
        <position position="7"/>
    </location>
    <ligand>
        <name>substrate</name>
    </ligand>
</feature>
<evidence type="ECO:0000256" key="6">
    <source>
        <dbReference type="ARBA" id="ARBA00009541"/>
    </source>
</evidence>
<comment type="caution">
    <text evidence="10">Lacks conserved residue(s) required for the propagation of feature annotation.</text>
</comment>
<feature type="active site" description="Proton acceptor" evidence="10 12">
    <location>
        <position position="34"/>
    </location>
</feature>
<comment type="cofactor">
    <cofactor evidence="10 13">
        <name>a divalent metal cation</name>
        <dbReference type="ChEBI" id="CHEBI:60240"/>
    </cofactor>
    <text evidence="10 13">Binds 1 divalent metal cation per subunit.</text>
</comment>
<dbReference type="FunFam" id="3.20.20.70:FF:000004">
    <property type="entry name" value="Ribulose-phosphate 3-epimerase"/>
    <property type="match status" value="1"/>
</dbReference>
<dbReference type="NCBIfam" id="NF004076">
    <property type="entry name" value="PRK05581.1-4"/>
    <property type="match status" value="1"/>
</dbReference>
<gene>
    <name evidence="10" type="primary">rpe</name>
    <name evidence="15" type="ORF">A2Z21_06115</name>
</gene>
<evidence type="ECO:0000313" key="15">
    <source>
        <dbReference type="EMBL" id="OGF57586.1"/>
    </source>
</evidence>
<dbReference type="AlphaFoldDB" id="A0A1F5V2G7"/>
<feature type="active site" description="Proton donor" evidence="10 12">
    <location>
        <position position="174"/>
    </location>
</feature>
<evidence type="ECO:0000256" key="11">
    <source>
        <dbReference type="PIRNR" id="PIRNR001461"/>
    </source>
</evidence>
<keyword evidence="13" id="KW-0170">Cobalt</keyword>
<comment type="cofactor">
    <cofactor evidence="5">
        <name>Fe(2+)</name>
        <dbReference type="ChEBI" id="CHEBI:29033"/>
    </cofactor>
</comment>
<evidence type="ECO:0000256" key="4">
    <source>
        <dbReference type="ARBA" id="ARBA00001947"/>
    </source>
</evidence>
<feature type="binding site" evidence="10 14">
    <location>
        <begin position="141"/>
        <end position="144"/>
    </location>
    <ligand>
        <name>substrate</name>
    </ligand>
</feature>
<evidence type="ECO:0000256" key="14">
    <source>
        <dbReference type="PIRSR" id="PIRSR001461-3"/>
    </source>
</evidence>
<dbReference type="HAMAP" id="MF_02227">
    <property type="entry name" value="RPE"/>
    <property type="match status" value="1"/>
</dbReference>
<feature type="binding site" evidence="14">
    <location>
        <position position="176"/>
    </location>
    <ligand>
        <name>substrate</name>
    </ligand>
</feature>